<gene>
    <name evidence="1" type="ORF">BDY19DRAFT_995512</name>
</gene>
<comment type="caution">
    <text evidence="1">The sequence shown here is derived from an EMBL/GenBank/DDBJ whole genome shotgun (WGS) entry which is preliminary data.</text>
</comment>
<evidence type="ECO:0000313" key="2">
    <source>
        <dbReference type="Proteomes" id="UP001055072"/>
    </source>
</evidence>
<reference evidence="1" key="1">
    <citation type="journal article" date="2021" name="Environ. Microbiol.">
        <title>Gene family expansions and transcriptome signatures uncover fungal adaptations to wood decay.</title>
        <authorList>
            <person name="Hage H."/>
            <person name="Miyauchi S."/>
            <person name="Viragh M."/>
            <person name="Drula E."/>
            <person name="Min B."/>
            <person name="Chaduli D."/>
            <person name="Navarro D."/>
            <person name="Favel A."/>
            <person name="Norest M."/>
            <person name="Lesage-Meessen L."/>
            <person name="Balint B."/>
            <person name="Merenyi Z."/>
            <person name="de Eugenio L."/>
            <person name="Morin E."/>
            <person name="Martinez A.T."/>
            <person name="Baldrian P."/>
            <person name="Stursova M."/>
            <person name="Martinez M.J."/>
            <person name="Novotny C."/>
            <person name="Magnuson J.K."/>
            <person name="Spatafora J.W."/>
            <person name="Maurice S."/>
            <person name="Pangilinan J."/>
            <person name="Andreopoulos W."/>
            <person name="LaButti K."/>
            <person name="Hundley H."/>
            <person name="Na H."/>
            <person name="Kuo A."/>
            <person name="Barry K."/>
            <person name="Lipzen A."/>
            <person name="Henrissat B."/>
            <person name="Riley R."/>
            <person name="Ahrendt S."/>
            <person name="Nagy L.G."/>
            <person name="Grigoriev I.V."/>
            <person name="Martin F."/>
            <person name="Rosso M.N."/>
        </authorList>
    </citation>
    <scope>NUCLEOTIDE SEQUENCE</scope>
    <source>
        <strain evidence="1">CBS 384.51</strain>
    </source>
</reference>
<keyword evidence="2" id="KW-1185">Reference proteome</keyword>
<dbReference type="EMBL" id="MU274921">
    <property type="protein sequence ID" value="KAI0086761.1"/>
    <property type="molecule type" value="Genomic_DNA"/>
</dbReference>
<sequence>MSAFAATRVARARMPRATRPVHSNVNWAHPDHLPFGITNKAGFATKYWAYLGFGFALPFVAGWWQLRKSSGAA</sequence>
<organism evidence="1 2">
    <name type="scientific">Irpex rosettiformis</name>
    <dbReference type="NCBI Taxonomy" id="378272"/>
    <lineage>
        <taxon>Eukaryota</taxon>
        <taxon>Fungi</taxon>
        <taxon>Dikarya</taxon>
        <taxon>Basidiomycota</taxon>
        <taxon>Agaricomycotina</taxon>
        <taxon>Agaricomycetes</taxon>
        <taxon>Polyporales</taxon>
        <taxon>Irpicaceae</taxon>
        <taxon>Irpex</taxon>
    </lineage>
</organism>
<name>A0ACB8TXP9_9APHY</name>
<protein>
    <submittedName>
        <fullName evidence="1">Cytochrome c oxidase subunit VIIc</fullName>
    </submittedName>
</protein>
<dbReference type="Proteomes" id="UP001055072">
    <property type="component" value="Unassembled WGS sequence"/>
</dbReference>
<accession>A0ACB8TXP9</accession>
<evidence type="ECO:0000313" key="1">
    <source>
        <dbReference type="EMBL" id="KAI0086761.1"/>
    </source>
</evidence>
<proteinExistence type="predicted"/>